<dbReference type="EMBL" id="CP012661">
    <property type="protein sequence ID" value="AMY68783.1"/>
    <property type="molecule type" value="Genomic_DNA"/>
</dbReference>
<evidence type="ECO:0000313" key="3">
    <source>
        <dbReference type="Proteomes" id="UP000076128"/>
    </source>
</evidence>
<dbReference type="InterPro" id="IPR000160">
    <property type="entry name" value="GGDEF_dom"/>
</dbReference>
<organism evidence="2 3">
    <name type="scientific">Frigidibacter mobilis</name>
    <dbReference type="NCBI Taxonomy" id="1335048"/>
    <lineage>
        <taxon>Bacteria</taxon>
        <taxon>Pseudomonadati</taxon>
        <taxon>Pseudomonadota</taxon>
        <taxon>Alphaproteobacteria</taxon>
        <taxon>Rhodobacterales</taxon>
        <taxon>Paracoccaceae</taxon>
        <taxon>Frigidibacter</taxon>
    </lineage>
</organism>
<dbReference type="PATRIC" id="fig|1335048.3.peg.1592"/>
<dbReference type="InterPro" id="IPR003018">
    <property type="entry name" value="GAF"/>
</dbReference>
<dbReference type="KEGG" id="daa:AKL17_1530"/>
<dbReference type="SUPFAM" id="SSF55073">
    <property type="entry name" value="Nucleotide cyclase"/>
    <property type="match status" value="1"/>
</dbReference>
<name>A0A165SJW9_9RHOB</name>
<dbReference type="NCBIfam" id="TIGR00254">
    <property type="entry name" value="GGDEF"/>
    <property type="match status" value="1"/>
</dbReference>
<dbReference type="PROSITE" id="PS50887">
    <property type="entry name" value="GGDEF"/>
    <property type="match status" value="1"/>
</dbReference>
<keyword evidence="3" id="KW-1185">Reference proteome</keyword>
<dbReference type="SMART" id="SM00267">
    <property type="entry name" value="GGDEF"/>
    <property type="match status" value="1"/>
</dbReference>
<protein>
    <submittedName>
        <fullName evidence="2">Diguanylate cyclase</fullName>
    </submittedName>
</protein>
<dbReference type="STRING" id="1335048.AKL17_1530"/>
<dbReference type="GO" id="GO:0003824">
    <property type="term" value="F:catalytic activity"/>
    <property type="evidence" value="ECO:0007669"/>
    <property type="project" value="UniProtKB-ARBA"/>
</dbReference>
<feature type="domain" description="GGDEF" evidence="1">
    <location>
        <begin position="193"/>
        <end position="326"/>
    </location>
</feature>
<accession>A0A165SJW9</accession>
<dbReference type="OrthoDB" id="9812260at2"/>
<dbReference type="AlphaFoldDB" id="A0A165SJW9"/>
<dbReference type="FunFam" id="3.30.70.270:FF:000001">
    <property type="entry name" value="Diguanylate cyclase domain protein"/>
    <property type="match status" value="1"/>
</dbReference>
<dbReference type="SUPFAM" id="SSF55781">
    <property type="entry name" value="GAF domain-like"/>
    <property type="match status" value="1"/>
</dbReference>
<dbReference type="Gene3D" id="3.30.450.40">
    <property type="match status" value="1"/>
</dbReference>
<dbReference type="PANTHER" id="PTHR43102">
    <property type="entry name" value="SLR1143 PROTEIN"/>
    <property type="match status" value="1"/>
</dbReference>
<dbReference type="Gene3D" id="3.30.70.270">
    <property type="match status" value="1"/>
</dbReference>
<gene>
    <name evidence="2" type="ORF">AKL17_1530</name>
</gene>
<dbReference type="Proteomes" id="UP000076128">
    <property type="component" value="Chromosome"/>
</dbReference>
<proteinExistence type="predicted"/>
<reference evidence="2 3" key="1">
    <citation type="submission" date="2015-09" db="EMBL/GenBank/DDBJ databases">
        <title>Complete genome sequence of Defluviimonas alba cai42t isolated from an oilfield in Xinjiang.</title>
        <authorList>
            <person name="Geng S."/>
            <person name="Pan X."/>
            <person name="Wu X."/>
        </authorList>
    </citation>
    <scope>NUCLEOTIDE SEQUENCE [LARGE SCALE GENOMIC DNA]</scope>
    <source>
        <strain evidence="3">cai42</strain>
    </source>
</reference>
<dbReference type="Pfam" id="PF00990">
    <property type="entry name" value="GGDEF"/>
    <property type="match status" value="1"/>
</dbReference>
<dbReference type="CDD" id="cd01949">
    <property type="entry name" value="GGDEF"/>
    <property type="match status" value="1"/>
</dbReference>
<dbReference type="RefSeq" id="WP_066811971.1">
    <property type="nucleotide sequence ID" value="NZ_CP012661.1"/>
</dbReference>
<sequence length="328" mass="35672">MNNQRLPDEKGRLAAVRRYAILDTPAEEPFDKLTRLVRDVMGVPIATVSLIDAERQWFKSVVGLPLCETSREVSFCNHAIQRNEPMVVPDAAEDPRFSMNPLVTGDPGIRSYLGIPLTTPDGYNLGALCAIDTRPRSFDATQIAVMQSFANLVLNELELRQIAMSDGLTGTMTRRGWVEAAEREIARSRRNGSSASIIVLDVDHFKLVNDVYGHPAGDTVLRTIAQRCMGDLREADLLGRLGGEEFAVLLPQINAKGALDLAERLRTLVAAAPVETNGASLRVTASFGVCSLTDDIKTADAWLAVADALLYEAKASGRNCCRSSVSSQ</sequence>
<evidence type="ECO:0000313" key="2">
    <source>
        <dbReference type="EMBL" id="AMY68783.1"/>
    </source>
</evidence>
<dbReference type="SMART" id="SM00065">
    <property type="entry name" value="GAF"/>
    <property type="match status" value="1"/>
</dbReference>
<dbReference type="Pfam" id="PF01590">
    <property type="entry name" value="GAF"/>
    <property type="match status" value="1"/>
</dbReference>
<dbReference type="PANTHER" id="PTHR43102:SF2">
    <property type="entry name" value="GAF DOMAIN-CONTAINING PROTEIN"/>
    <property type="match status" value="1"/>
</dbReference>
<dbReference type="InterPro" id="IPR043128">
    <property type="entry name" value="Rev_trsase/Diguanyl_cyclase"/>
</dbReference>
<dbReference type="InterPro" id="IPR029016">
    <property type="entry name" value="GAF-like_dom_sf"/>
</dbReference>
<evidence type="ECO:0000259" key="1">
    <source>
        <dbReference type="PROSITE" id="PS50887"/>
    </source>
</evidence>
<dbReference type="InterPro" id="IPR029787">
    <property type="entry name" value="Nucleotide_cyclase"/>
</dbReference>